<dbReference type="InterPro" id="IPR057446">
    <property type="entry name" value="PH_bac"/>
</dbReference>
<evidence type="ECO:0000259" key="2">
    <source>
        <dbReference type="Pfam" id="PF25362"/>
    </source>
</evidence>
<dbReference type="AlphaFoldDB" id="A0A927G6Z9"/>
<name>A0A927G6Z9_9MICO</name>
<reference evidence="3" key="2">
    <citation type="submission" date="2020-09" db="EMBL/GenBank/DDBJ databases">
        <authorList>
            <person name="Yu Y."/>
        </authorList>
    </citation>
    <scope>NUCLEOTIDE SEQUENCE</scope>
    <source>
        <strain evidence="3">KCTC 49039</strain>
    </source>
</reference>
<organism evidence="3 4">
    <name type="scientific">Cellulosimicrobium arenosum</name>
    <dbReference type="NCBI Taxonomy" id="2708133"/>
    <lineage>
        <taxon>Bacteria</taxon>
        <taxon>Bacillati</taxon>
        <taxon>Actinomycetota</taxon>
        <taxon>Actinomycetes</taxon>
        <taxon>Micrococcales</taxon>
        <taxon>Promicromonosporaceae</taxon>
        <taxon>Cellulosimicrobium</taxon>
    </lineage>
</organism>
<comment type="caution">
    <text evidence="3">The sequence shown here is derived from an EMBL/GenBank/DDBJ whole genome shotgun (WGS) entry which is preliminary data.</text>
</comment>
<gene>
    <name evidence="3" type="ORF">IF651_02180</name>
</gene>
<protein>
    <recommendedName>
        <fullName evidence="2">PH domain-containing protein</fullName>
    </recommendedName>
</protein>
<dbReference type="Proteomes" id="UP000610846">
    <property type="component" value="Unassembled WGS sequence"/>
</dbReference>
<keyword evidence="1" id="KW-0812">Transmembrane</keyword>
<feature type="domain" description="PH" evidence="2">
    <location>
        <begin position="38"/>
        <end position="151"/>
    </location>
</feature>
<keyword evidence="4" id="KW-1185">Reference proteome</keyword>
<evidence type="ECO:0000256" key="1">
    <source>
        <dbReference type="SAM" id="Phobius"/>
    </source>
</evidence>
<accession>A0A927G6Z9</accession>
<feature type="transmembrane region" description="Helical" evidence="1">
    <location>
        <begin position="6"/>
        <end position="23"/>
    </location>
</feature>
<reference evidence="3" key="1">
    <citation type="journal article" date="2018" name="Curr. Microbiol.">
        <title>Cellulosimicrobium arenosum sp. nov., Isolated from Marine Sediment Sand.</title>
        <authorList>
            <person name="Oh M."/>
            <person name="Kim J.H."/>
            <person name="Yoon J.H."/>
            <person name="Schumann P."/>
            <person name="Kim W."/>
        </authorList>
    </citation>
    <scope>NUCLEOTIDE SEQUENCE</scope>
    <source>
        <strain evidence="3">KCTC 49039</strain>
    </source>
</reference>
<evidence type="ECO:0000313" key="3">
    <source>
        <dbReference type="EMBL" id="MBD8077868.1"/>
    </source>
</evidence>
<keyword evidence="1" id="KW-1133">Transmembrane helix</keyword>
<sequence>MPVPVAVGLWVVLGVVLLALVLTGRRRLARRTRGIVPAPPAVPGEADRGAVVLDPVDALYVVSTLAGDWLARVGAHGLGDRSRATVTVHDDGVHVARAGAPDLWIPADAVRAGALSPGMAGKFVGKDAIVVVTWQVPGDPVAATGTAASDAPEPVRLDTGLMPRHHDDVPRLLAALQDLADPTDKEDQ</sequence>
<proteinExistence type="predicted"/>
<dbReference type="Pfam" id="PF25362">
    <property type="entry name" value="bPH_11"/>
    <property type="match status" value="1"/>
</dbReference>
<keyword evidence="1" id="KW-0472">Membrane</keyword>
<dbReference type="EMBL" id="JACYHB010000001">
    <property type="protein sequence ID" value="MBD8077868.1"/>
    <property type="molecule type" value="Genomic_DNA"/>
</dbReference>
<dbReference type="RefSeq" id="WP_191827590.1">
    <property type="nucleotide sequence ID" value="NZ_JACYHB010000001.1"/>
</dbReference>
<evidence type="ECO:0000313" key="4">
    <source>
        <dbReference type="Proteomes" id="UP000610846"/>
    </source>
</evidence>